<dbReference type="RefSeq" id="WP_091764224.1">
    <property type="nucleotide sequence ID" value="NZ_FOHL01000006.1"/>
</dbReference>
<dbReference type="AlphaFoldDB" id="A0A1M7TEZ6"/>
<dbReference type="InterPro" id="IPR000182">
    <property type="entry name" value="GNAT_dom"/>
</dbReference>
<keyword evidence="4" id="KW-1185">Reference proteome</keyword>
<dbReference type="Gene3D" id="3.40.630.30">
    <property type="match status" value="1"/>
</dbReference>
<sequence length="259" mass="27288">MGGEAMTPEADLATLEAALEATWPPLAVDELSAPGWRLRDGGGGGARVSAATRLRADADPDAAIAAMRAQGRAPLFRIRAGEEDLDAALAARGLARRDETLFLVAPAERIAAIEPARGVRAVEVRARLALLDEIWTAAGIGPERRAVMARAEGPRTVVMSRTDMAVAGVGFVAVHGPVAMVHAMVVRPERRRQGGGRGVLRGAARFALDHGARTLALAVTADNAPALALYGRMGMREAGRYHYRAAAETAAPTNKERRP</sequence>
<dbReference type="GO" id="GO:0016747">
    <property type="term" value="F:acyltransferase activity, transferring groups other than amino-acyl groups"/>
    <property type="evidence" value="ECO:0007669"/>
    <property type="project" value="InterPro"/>
</dbReference>
<protein>
    <submittedName>
        <fullName evidence="3">Acetyltransferase (GNAT) family protein</fullName>
    </submittedName>
</protein>
<reference evidence="3 4" key="1">
    <citation type="submission" date="2016-12" db="EMBL/GenBank/DDBJ databases">
        <authorList>
            <person name="Song W.-J."/>
            <person name="Kurnit D.M."/>
        </authorList>
    </citation>
    <scope>NUCLEOTIDE SEQUENCE [LARGE SCALE GENOMIC DNA]</scope>
    <source>
        <strain evidence="3 4">CGMCC 1.10808</strain>
    </source>
</reference>
<dbReference type="SUPFAM" id="SSF55729">
    <property type="entry name" value="Acyl-CoA N-acyltransferases (Nat)"/>
    <property type="match status" value="1"/>
</dbReference>
<dbReference type="Pfam" id="PF00583">
    <property type="entry name" value="Acetyltransf_1"/>
    <property type="match status" value="1"/>
</dbReference>
<dbReference type="InterPro" id="IPR016181">
    <property type="entry name" value="Acyl_CoA_acyltransferase"/>
</dbReference>
<keyword evidence="1" id="KW-0812">Transmembrane</keyword>
<evidence type="ECO:0000259" key="2">
    <source>
        <dbReference type="PROSITE" id="PS51186"/>
    </source>
</evidence>
<dbReference type="PROSITE" id="PS51186">
    <property type="entry name" value="GNAT"/>
    <property type="match status" value="1"/>
</dbReference>
<feature type="transmembrane region" description="Helical" evidence="1">
    <location>
        <begin position="164"/>
        <end position="185"/>
    </location>
</feature>
<organism evidence="3 4">
    <name type="scientific">Oceanicella actignis</name>
    <dbReference type="NCBI Taxonomy" id="1189325"/>
    <lineage>
        <taxon>Bacteria</taxon>
        <taxon>Pseudomonadati</taxon>
        <taxon>Pseudomonadota</taxon>
        <taxon>Alphaproteobacteria</taxon>
        <taxon>Rhodobacterales</taxon>
        <taxon>Paracoccaceae</taxon>
        <taxon>Oceanicella</taxon>
    </lineage>
</organism>
<keyword evidence="1" id="KW-0472">Membrane</keyword>
<gene>
    <name evidence="3" type="ORF">SAMN05216200_10644</name>
</gene>
<dbReference type="OrthoDB" id="7301318at2"/>
<accession>A0A1M7TEZ6</accession>
<keyword evidence="3" id="KW-0808">Transferase</keyword>
<evidence type="ECO:0000313" key="4">
    <source>
        <dbReference type="Proteomes" id="UP000184066"/>
    </source>
</evidence>
<feature type="domain" description="N-acetyltransferase" evidence="2">
    <location>
        <begin position="117"/>
        <end position="258"/>
    </location>
</feature>
<name>A0A1M7TEZ6_9RHOB</name>
<keyword evidence="1" id="KW-1133">Transmembrane helix</keyword>
<evidence type="ECO:0000256" key="1">
    <source>
        <dbReference type="SAM" id="Phobius"/>
    </source>
</evidence>
<evidence type="ECO:0000313" key="3">
    <source>
        <dbReference type="EMBL" id="SHN69231.1"/>
    </source>
</evidence>
<proteinExistence type="predicted"/>
<dbReference type="Proteomes" id="UP000184066">
    <property type="component" value="Unassembled WGS sequence"/>
</dbReference>
<dbReference type="EMBL" id="FRDL01000006">
    <property type="protein sequence ID" value="SHN69231.1"/>
    <property type="molecule type" value="Genomic_DNA"/>
</dbReference>
<dbReference type="STRING" id="1189325.SAMN04488119_106158"/>